<dbReference type="PROSITE" id="PS50931">
    <property type="entry name" value="HTH_LYSR"/>
    <property type="match status" value="1"/>
</dbReference>
<dbReference type="InterPro" id="IPR036390">
    <property type="entry name" value="WH_DNA-bd_sf"/>
</dbReference>
<dbReference type="PRINTS" id="PR00039">
    <property type="entry name" value="HTHLYSR"/>
</dbReference>
<proteinExistence type="inferred from homology"/>
<dbReference type="EMBL" id="AAOT01000009">
    <property type="protein sequence ID" value="EAR51782.1"/>
    <property type="molecule type" value="Genomic_DNA"/>
</dbReference>
<dbReference type="GO" id="GO:0006351">
    <property type="term" value="P:DNA-templated transcription"/>
    <property type="evidence" value="ECO:0007669"/>
    <property type="project" value="TreeGrafter"/>
</dbReference>
<dbReference type="GO" id="GO:0003700">
    <property type="term" value="F:DNA-binding transcription factor activity"/>
    <property type="evidence" value="ECO:0007669"/>
    <property type="project" value="InterPro"/>
</dbReference>
<evidence type="ECO:0000256" key="4">
    <source>
        <dbReference type="ARBA" id="ARBA00023163"/>
    </source>
</evidence>
<keyword evidence="4" id="KW-0804">Transcription</keyword>
<evidence type="ECO:0000256" key="2">
    <source>
        <dbReference type="ARBA" id="ARBA00023015"/>
    </source>
</evidence>
<reference evidence="6 7" key="1">
    <citation type="journal article" date="2010" name="J. Bacteriol.">
        <title>Genome sequences of Oceanicola granulosus HTCC2516(T) and Oceanicola batsensis HTCC2597(TDelta).</title>
        <authorList>
            <person name="Thrash J.C."/>
            <person name="Cho J.C."/>
            <person name="Vergin K.L."/>
            <person name="Giovannoni S.J."/>
        </authorList>
    </citation>
    <scope>NUCLEOTIDE SEQUENCE [LARGE SCALE GENOMIC DNA]</scope>
    <source>
        <strain evidence="7">ATCC BAA-861 / DSM 15982 / KCTC 12143 / HTCC2516</strain>
    </source>
</reference>
<dbReference type="PANTHER" id="PTHR30537">
    <property type="entry name" value="HTH-TYPE TRANSCRIPTIONAL REGULATOR"/>
    <property type="match status" value="1"/>
</dbReference>
<dbReference type="InterPro" id="IPR036388">
    <property type="entry name" value="WH-like_DNA-bd_sf"/>
</dbReference>
<dbReference type="RefSeq" id="WP_007254916.1">
    <property type="nucleotide sequence ID" value="NZ_CH724107.1"/>
</dbReference>
<dbReference type="FunFam" id="1.10.10.10:FF:000001">
    <property type="entry name" value="LysR family transcriptional regulator"/>
    <property type="match status" value="1"/>
</dbReference>
<dbReference type="eggNOG" id="COG0583">
    <property type="taxonomic scope" value="Bacteria"/>
</dbReference>
<dbReference type="Pfam" id="PF00126">
    <property type="entry name" value="HTH_1"/>
    <property type="match status" value="1"/>
</dbReference>
<dbReference type="HOGENOM" id="CLU_039613_20_13_5"/>
<dbReference type="InterPro" id="IPR058163">
    <property type="entry name" value="LysR-type_TF_proteobact-type"/>
</dbReference>
<dbReference type="OrthoDB" id="5526340at2"/>
<evidence type="ECO:0000313" key="7">
    <source>
        <dbReference type="Proteomes" id="UP000003635"/>
    </source>
</evidence>
<protein>
    <recommendedName>
        <fullName evidence="5">HTH lysR-type domain-containing protein</fullName>
    </recommendedName>
</protein>
<dbReference type="Gene3D" id="1.10.10.10">
    <property type="entry name" value="Winged helix-like DNA-binding domain superfamily/Winged helix DNA-binding domain"/>
    <property type="match status" value="1"/>
</dbReference>
<dbReference type="PANTHER" id="PTHR30537:SF74">
    <property type="entry name" value="HTH-TYPE TRANSCRIPTIONAL REGULATOR TRPI"/>
    <property type="match status" value="1"/>
</dbReference>
<evidence type="ECO:0000256" key="3">
    <source>
        <dbReference type="ARBA" id="ARBA00023125"/>
    </source>
</evidence>
<dbReference type="STRING" id="314256.OG2516_06951"/>
<keyword evidence="7" id="KW-1185">Reference proteome</keyword>
<evidence type="ECO:0000256" key="1">
    <source>
        <dbReference type="ARBA" id="ARBA00009437"/>
    </source>
</evidence>
<dbReference type="SUPFAM" id="SSF46785">
    <property type="entry name" value="Winged helix' DNA-binding domain"/>
    <property type="match status" value="1"/>
</dbReference>
<dbReference type="InterPro" id="IPR000847">
    <property type="entry name" value="LysR_HTH_N"/>
</dbReference>
<dbReference type="Proteomes" id="UP000003635">
    <property type="component" value="Unassembled WGS sequence"/>
</dbReference>
<keyword evidence="3" id="KW-0238">DNA-binding</keyword>
<evidence type="ECO:0000259" key="5">
    <source>
        <dbReference type="PROSITE" id="PS50931"/>
    </source>
</evidence>
<gene>
    <name evidence="6" type="ORF">OG2516_06951</name>
</gene>
<accession>Q2CGD6</accession>
<comment type="similarity">
    <text evidence="1">Belongs to the LysR transcriptional regulatory family.</text>
</comment>
<name>Q2CGD6_OCEGH</name>
<dbReference type="AlphaFoldDB" id="Q2CGD6"/>
<comment type="caution">
    <text evidence="6">The sequence shown here is derived from an EMBL/GenBank/DDBJ whole genome shotgun (WGS) entry which is preliminary data.</text>
</comment>
<keyword evidence="2" id="KW-0805">Transcription regulation</keyword>
<organism evidence="6 7">
    <name type="scientific">Oceanicola granulosus (strain ATCC BAA-861 / DSM 15982 / KCTC 12143 / HTCC2516)</name>
    <dbReference type="NCBI Taxonomy" id="314256"/>
    <lineage>
        <taxon>Bacteria</taxon>
        <taxon>Pseudomonadati</taxon>
        <taxon>Pseudomonadota</taxon>
        <taxon>Alphaproteobacteria</taxon>
        <taxon>Rhodobacterales</taxon>
        <taxon>Roseobacteraceae</taxon>
        <taxon>Oceanicola</taxon>
    </lineage>
</organism>
<sequence>MSQPRRLLPSMPLLAAFEAAARHRSISAAAGELALTQGAVSRQVKALETQLGVRLIERRRHGIALTPQGLAFADDVRAVLALLADATGRLGQN</sequence>
<dbReference type="GO" id="GO:0043565">
    <property type="term" value="F:sequence-specific DNA binding"/>
    <property type="evidence" value="ECO:0007669"/>
    <property type="project" value="TreeGrafter"/>
</dbReference>
<feature type="domain" description="HTH lysR-type" evidence="5">
    <location>
        <begin position="11"/>
        <end position="66"/>
    </location>
</feature>
<evidence type="ECO:0000313" key="6">
    <source>
        <dbReference type="EMBL" id="EAR51782.1"/>
    </source>
</evidence>